<protein>
    <submittedName>
        <fullName evidence="3">Uncharacterized protein</fullName>
    </submittedName>
</protein>
<keyword evidence="2" id="KW-0812">Transmembrane</keyword>
<keyword evidence="2" id="KW-1133">Transmembrane helix</keyword>
<evidence type="ECO:0000256" key="2">
    <source>
        <dbReference type="SAM" id="Phobius"/>
    </source>
</evidence>
<dbReference type="AlphaFoldDB" id="A0A5S4G5T5"/>
<evidence type="ECO:0000313" key="4">
    <source>
        <dbReference type="Proteomes" id="UP000306628"/>
    </source>
</evidence>
<dbReference type="Proteomes" id="UP000306628">
    <property type="component" value="Unassembled WGS sequence"/>
</dbReference>
<dbReference type="EMBL" id="VCKX01000159">
    <property type="protein sequence ID" value="TMR27781.1"/>
    <property type="molecule type" value="Genomic_DNA"/>
</dbReference>
<proteinExistence type="predicted"/>
<evidence type="ECO:0000256" key="1">
    <source>
        <dbReference type="SAM" id="MobiDB-lite"/>
    </source>
</evidence>
<name>A0A5S4G5T5_9ACTN</name>
<comment type="caution">
    <text evidence="3">The sequence shown here is derived from an EMBL/GenBank/DDBJ whole genome shotgun (WGS) entry which is preliminary data.</text>
</comment>
<evidence type="ECO:0000313" key="3">
    <source>
        <dbReference type="EMBL" id="TMR27781.1"/>
    </source>
</evidence>
<dbReference type="RefSeq" id="WP_170247065.1">
    <property type="nucleotide sequence ID" value="NZ_JBHSAZ010000099.1"/>
</dbReference>
<feature type="region of interest" description="Disordered" evidence="1">
    <location>
        <begin position="77"/>
        <end position="99"/>
    </location>
</feature>
<reference evidence="3 4" key="1">
    <citation type="submission" date="2019-05" db="EMBL/GenBank/DDBJ databases">
        <title>Draft genome sequence of Nonomuraea zeae DSM 100528.</title>
        <authorList>
            <person name="Saricaoglu S."/>
            <person name="Isik K."/>
        </authorList>
    </citation>
    <scope>NUCLEOTIDE SEQUENCE [LARGE SCALE GENOMIC DNA]</scope>
    <source>
        <strain evidence="3 4">DSM 100528</strain>
    </source>
</reference>
<organism evidence="3 4">
    <name type="scientific">Nonomuraea zeae</name>
    <dbReference type="NCBI Taxonomy" id="1642303"/>
    <lineage>
        <taxon>Bacteria</taxon>
        <taxon>Bacillati</taxon>
        <taxon>Actinomycetota</taxon>
        <taxon>Actinomycetes</taxon>
        <taxon>Streptosporangiales</taxon>
        <taxon>Streptosporangiaceae</taxon>
        <taxon>Nonomuraea</taxon>
    </lineage>
</organism>
<sequence>MSVVGSNSAGPLTTRVGNEGAVLLSVGAHLLSMVPAEGWYRTEMFLGMFIFGTGTGIGTAVVAAAIAACPARRRTRQARLRASPTRCSRSARPSVSRCA</sequence>
<keyword evidence="2" id="KW-0472">Membrane</keyword>
<keyword evidence="4" id="KW-1185">Reference proteome</keyword>
<accession>A0A5S4G5T5</accession>
<feature type="transmembrane region" description="Helical" evidence="2">
    <location>
        <begin position="45"/>
        <end position="71"/>
    </location>
</feature>
<gene>
    <name evidence="3" type="ORF">ETD85_38065</name>
</gene>